<dbReference type="RefSeq" id="WP_015934402.1">
    <property type="nucleotide sequence ID" value="NC_011891.1"/>
</dbReference>
<evidence type="ECO:0000259" key="5">
    <source>
        <dbReference type="Pfam" id="PF18025"/>
    </source>
</evidence>
<dbReference type="EMBL" id="CP001359">
    <property type="protein sequence ID" value="ACL66589.1"/>
    <property type="molecule type" value="Genomic_DNA"/>
</dbReference>
<dbReference type="CAZy" id="GT10">
    <property type="family name" value="Glycosyltransferase Family 10"/>
</dbReference>
<dbReference type="PANTHER" id="PTHR11929">
    <property type="entry name" value="ALPHA- 1,3 -FUCOSYLTRANSFERASE"/>
    <property type="match status" value="1"/>
</dbReference>
<gene>
    <name evidence="6" type="ordered locus">A2cp1_3255</name>
</gene>
<dbReference type="Gene3D" id="3.40.50.11660">
    <property type="entry name" value="Glycosyl transferase family 10, C-terminal domain"/>
    <property type="match status" value="1"/>
</dbReference>
<dbReference type="Pfam" id="PF00852">
    <property type="entry name" value="Glyco_transf_10"/>
    <property type="match status" value="1"/>
</dbReference>
<dbReference type="GO" id="GO:0008417">
    <property type="term" value="F:fucosyltransferase activity"/>
    <property type="evidence" value="ECO:0007669"/>
    <property type="project" value="InterPro"/>
</dbReference>
<evidence type="ECO:0000256" key="2">
    <source>
        <dbReference type="ARBA" id="ARBA00022676"/>
    </source>
</evidence>
<protein>
    <submittedName>
        <fullName evidence="6">LPS biosynthesis related glycosyltransferase</fullName>
    </submittedName>
</protein>
<reference evidence="6" key="1">
    <citation type="submission" date="2009-01" db="EMBL/GenBank/DDBJ databases">
        <title>Complete sequence of Anaeromyxobacter dehalogenans 2CP-1.</title>
        <authorList>
            <consortium name="US DOE Joint Genome Institute"/>
            <person name="Lucas S."/>
            <person name="Copeland A."/>
            <person name="Lapidus A."/>
            <person name="Glavina del Rio T."/>
            <person name="Dalin E."/>
            <person name="Tice H."/>
            <person name="Bruce D."/>
            <person name="Goodwin L."/>
            <person name="Pitluck S."/>
            <person name="Saunders E."/>
            <person name="Brettin T."/>
            <person name="Detter J.C."/>
            <person name="Han C."/>
            <person name="Larimer F."/>
            <person name="Land M."/>
            <person name="Hauser L."/>
            <person name="Kyrpides N."/>
            <person name="Ovchinnikova G."/>
            <person name="Beliaev A.S."/>
            <person name="Richardson P."/>
        </authorList>
    </citation>
    <scope>NUCLEOTIDE SEQUENCE</scope>
    <source>
        <strain evidence="6">2CP-1</strain>
    </source>
</reference>
<evidence type="ECO:0000313" key="7">
    <source>
        <dbReference type="Proteomes" id="UP000007089"/>
    </source>
</evidence>
<dbReference type="KEGG" id="acp:A2cp1_3255"/>
<dbReference type="Proteomes" id="UP000007089">
    <property type="component" value="Chromosome"/>
</dbReference>
<accession>B8JGV2</accession>
<sequence length="287" mass="34349">MKPVRVDFVDFWPGFDRRRNVLLDVLRARFRVEVVDDPDFLFFANFGRRHRRYRCTRVFFTGENVRPDFRRCDFALTFDHLPEEPRHLRWPLYNLYLDDPRFLLERRRDVDALVAEKTRFCNLVCSNPAATERLRFFEKLSRYKPVDSGGRVLNNVGGPVPDKLAFIRQHRFTIAFENASYPGYTTEKIVEPMRVGSIPIYWGNPLVHLDFDLRSIVSWHEHGNDEATIERVIQIDRDEELYRHMLLQPFLPDGRPTPYSDPGVLLNWLERVFSTPRRDARPPRRWW</sequence>
<dbReference type="Pfam" id="PF18025">
    <property type="entry name" value="FucT_N"/>
    <property type="match status" value="1"/>
</dbReference>
<dbReference type="SUPFAM" id="SSF53756">
    <property type="entry name" value="UDP-Glycosyltransferase/glycogen phosphorylase"/>
    <property type="match status" value="1"/>
</dbReference>
<keyword evidence="2" id="KW-0328">Glycosyltransferase</keyword>
<dbReference type="InterPro" id="IPR055270">
    <property type="entry name" value="Glyco_tran_10_C"/>
</dbReference>
<evidence type="ECO:0000313" key="6">
    <source>
        <dbReference type="EMBL" id="ACL66589.1"/>
    </source>
</evidence>
<dbReference type="HOGENOM" id="CLU_045377_0_0_7"/>
<feature type="domain" description="Alpha-(1,3)-fucosyltransferase FucT N-terminal" evidence="5">
    <location>
        <begin position="6"/>
        <end position="96"/>
    </location>
</feature>
<dbReference type="AlphaFoldDB" id="B8JGV2"/>
<evidence type="ECO:0000256" key="3">
    <source>
        <dbReference type="ARBA" id="ARBA00022679"/>
    </source>
</evidence>
<keyword evidence="7" id="KW-1185">Reference proteome</keyword>
<comment type="similarity">
    <text evidence="1">Belongs to the glycosyltransferase 10 family.</text>
</comment>
<dbReference type="PANTHER" id="PTHR11929:SF194">
    <property type="entry name" value="ALPHA-(1,3)-FUCOSYLTRANSFERASE 10"/>
    <property type="match status" value="1"/>
</dbReference>
<dbReference type="InterPro" id="IPR038577">
    <property type="entry name" value="GT10-like_C_sf"/>
</dbReference>
<evidence type="ECO:0000256" key="1">
    <source>
        <dbReference type="ARBA" id="ARBA00008919"/>
    </source>
</evidence>
<feature type="domain" description="Fucosyltransferase C-terminal" evidence="4">
    <location>
        <begin position="116"/>
        <end position="244"/>
    </location>
</feature>
<organism evidence="6 7">
    <name type="scientific">Anaeromyxobacter dehalogenans (strain ATCC BAA-258 / DSM 21875 / 2CP-1)</name>
    <dbReference type="NCBI Taxonomy" id="455488"/>
    <lineage>
        <taxon>Bacteria</taxon>
        <taxon>Pseudomonadati</taxon>
        <taxon>Myxococcota</taxon>
        <taxon>Myxococcia</taxon>
        <taxon>Myxococcales</taxon>
        <taxon>Cystobacterineae</taxon>
        <taxon>Anaeromyxobacteraceae</taxon>
        <taxon>Anaeromyxobacter</taxon>
    </lineage>
</organism>
<proteinExistence type="inferred from homology"/>
<dbReference type="InterPro" id="IPR041058">
    <property type="entry name" value="FucT_N"/>
</dbReference>
<dbReference type="InterPro" id="IPR001503">
    <property type="entry name" value="Glyco_trans_10"/>
</dbReference>
<dbReference type="GO" id="GO:0016020">
    <property type="term" value="C:membrane"/>
    <property type="evidence" value="ECO:0007669"/>
    <property type="project" value="InterPro"/>
</dbReference>
<name>B8JGV2_ANAD2</name>
<evidence type="ECO:0000259" key="4">
    <source>
        <dbReference type="Pfam" id="PF00852"/>
    </source>
</evidence>
<keyword evidence="3" id="KW-0808">Transferase</keyword>